<dbReference type="PROSITE" id="PS50088">
    <property type="entry name" value="ANK_REPEAT"/>
    <property type="match status" value="2"/>
</dbReference>
<evidence type="ECO:0000313" key="5">
    <source>
        <dbReference type="Proteomes" id="UP000799302"/>
    </source>
</evidence>
<protein>
    <submittedName>
        <fullName evidence="4">Ankyrin</fullName>
    </submittedName>
</protein>
<keyword evidence="5" id="KW-1185">Reference proteome</keyword>
<accession>A0A6A6U6Z8</accession>
<keyword evidence="1" id="KW-0677">Repeat</keyword>
<dbReference type="Gene3D" id="1.25.40.20">
    <property type="entry name" value="Ankyrin repeat-containing domain"/>
    <property type="match status" value="2"/>
</dbReference>
<organism evidence="4 5">
    <name type="scientific">Microthyrium microscopicum</name>
    <dbReference type="NCBI Taxonomy" id="703497"/>
    <lineage>
        <taxon>Eukaryota</taxon>
        <taxon>Fungi</taxon>
        <taxon>Dikarya</taxon>
        <taxon>Ascomycota</taxon>
        <taxon>Pezizomycotina</taxon>
        <taxon>Dothideomycetes</taxon>
        <taxon>Dothideomycetes incertae sedis</taxon>
        <taxon>Microthyriales</taxon>
        <taxon>Microthyriaceae</taxon>
        <taxon>Microthyrium</taxon>
    </lineage>
</organism>
<sequence>MSLNEPEKSLLNAAAKCDINQLTIQLKNQLHFKDSEFSMQAVCATIQYSRLRRDKVNPNAIPSLELLIEHGARLNSSDITSNQQTPLELAIELGTKDYPLRPTVIEVAATEMVKILLKAGADPKANKADSRVLKSASKKCLTNIVVMLLSLGEIFDEKDRSDALMVVTSNWTLYRYRASVVKALVTAGVTQESVMYAWRHFLTYDSRGNEVKGYEALSEDEDEDLAGVLKILIDTGAAITLYNNNHLHRLAFFAVGHKALELALQLPGVNPRLPGRAGWQRDRTPLQLATEAGNREAVILLLRYATGVNLQGDNFQEDNNDTIFHLAARSESPDLFRFLVEGNKESPEFDSTKHCSIHEFCKSLPRDAKGDTPLQIATRESNSQLVNFLLDNGASAVD</sequence>
<reference evidence="4" key="1">
    <citation type="journal article" date="2020" name="Stud. Mycol.">
        <title>101 Dothideomycetes genomes: a test case for predicting lifestyles and emergence of pathogens.</title>
        <authorList>
            <person name="Haridas S."/>
            <person name="Albert R."/>
            <person name="Binder M."/>
            <person name="Bloem J."/>
            <person name="Labutti K."/>
            <person name="Salamov A."/>
            <person name="Andreopoulos B."/>
            <person name="Baker S."/>
            <person name="Barry K."/>
            <person name="Bills G."/>
            <person name="Bluhm B."/>
            <person name="Cannon C."/>
            <person name="Castanera R."/>
            <person name="Culley D."/>
            <person name="Daum C."/>
            <person name="Ezra D."/>
            <person name="Gonzalez J."/>
            <person name="Henrissat B."/>
            <person name="Kuo A."/>
            <person name="Liang C."/>
            <person name="Lipzen A."/>
            <person name="Lutzoni F."/>
            <person name="Magnuson J."/>
            <person name="Mondo S."/>
            <person name="Nolan M."/>
            <person name="Ohm R."/>
            <person name="Pangilinan J."/>
            <person name="Park H.-J."/>
            <person name="Ramirez L."/>
            <person name="Alfaro M."/>
            <person name="Sun H."/>
            <person name="Tritt A."/>
            <person name="Yoshinaga Y."/>
            <person name="Zwiers L.-H."/>
            <person name="Turgeon B."/>
            <person name="Goodwin S."/>
            <person name="Spatafora J."/>
            <person name="Crous P."/>
            <person name="Grigoriev I."/>
        </authorList>
    </citation>
    <scope>NUCLEOTIDE SEQUENCE</scope>
    <source>
        <strain evidence="4">CBS 115976</strain>
    </source>
</reference>
<evidence type="ECO:0000256" key="2">
    <source>
        <dbReference type="ARBA" id="ARBA00023043"/>
    </source>
</evidence>
<proteinExistence type="predicted"/>
<feature type="repeat" description="ANK" evidence="3">
    <location>
        <begin position="369"/>
        <end position="398"/>
    </location>
</feature>
<dbReference type="AlphaFoldDB" id="A0A6A6U6Z8"/>
<dbReference type="PROSITE" id="PS50297">
    <property type="entry name" value="ANK_REP_REGION"/>
    <property type="match status" value="1"/>
</dbReference>
<dbReference type="PANTHER" id="PTHR24198">
    <property type="entry name" value="ANKYRIN REPEAT AND PROTEIN KINASE DOMAIN-CONTAINING PROTEIN"/>
    <property type="match status" value="1"/>
</dbReference>
<name>A0A6A6U6Z8_9PEZI</name>
<dbReference type="SUPFAM" id="SSF48403">
    <property type="entry name" value="Ankyrin repeat"/>
    <property type="match status" value="1"/>
</dbReference>
<dbReference type="InterPro" id="IPR002110">
    <property type="entry name" value="Ankyrin_rpt"/>
</dbReference>
<gene>
    <name evidence="4" type="ORF">BT63DRAFT_472140</name>
</gene>
<dbReference type="SMART" id="SM00248">
    <property type="entry name" value="ANK"/>
    <property type="match status" value="5"/>
</dbReference>
<dbReference type="InterPro" id="IPR036770">
    <property type="entry name" value="Ankyrin_rpt-contain_sf"/>
</dbReference>
<keyword evidence="2 3" id="KW-0040">ANK repeat</keyword>
<evidence type="ECO:0000256" key="1">
    <source>
        <dbReference type="ARBA" id="ARBA00022737"/>
    </source>
</evidence>
<dbReference type="Proteomes" id="UP000799302">
    <property type="component" value="Unassembled WGS sequence"/>
</dbReference>
<dbReference type="Pfam" id="PF00023">
    <property type="entry name" value="Ank"/>
    <property type="match status" value="1"/>
</dbReference>
<dbReference type="EMBL" id="MU004237">
    <property type="protein sequence ID" value="KAF2667361.1"/>
    <property type="molecule type" value="Genomic_DNA"/>
</dbReference>
<evidence type="ECO:0000256" key="3">
    <source>
        <dbReference type="PROSITE-ProRule" id="PRU00023"/>
    </source>
</evidence>
<dbReference type="Pfam" id="PF12796">
    <property type="entry name" value="Ank_2"/>
    <property type="match status" value="1"/>
</dbReference>
<feature type="repeat" description="ANK" evidence="3">
    <location>
        <begin position="281"/>
        <end position="313"/>
    </location>
</feature>
<dbReference type="PANTHER" id="PTHR24198:SF165">
    <property type="entry name" value="ANKYRIN REPEAT-CONTAINING PROTEIN-RELATED"/>
    <property type="match status" value="1"/>
</dbReference>
<dbReference type="OrthoDB" id="4311069at2759"/>
<evidence type="ECO:0000313" key="4">
    <source>
        <dbReference type="EMBL" id="KAF2667361.1"/>
    </source>
</evidence>